<reference evidence="1" key="2">
    <citation type="journal article" date="2015" name="Fish Shellfish Immunol.">
        <title>Early steps in the European eel (Anguilla anguilla)-Vibrio vulnificus interaction in the gills: Role of the RtxA13 toxin.</title>
        <authorList>
            <person name="Callol A."/>
            <person name="Pajuelo D."/>
            <person name="Ebbesson L."/>
            <person name="Teles M."/>
            <person name="MacKenzie S."/>
            <person name="Amaro C."/>
        </authorList>
    </citation>
    <scope>NUCLEOTIDE SEQUENCE</scope>
</reference>
<evidence type="ECO:0000313" key="1">
    <source>
        <dbReference type="EMBL" id="JAH72400.1"/>
    </source>
</evidence>
<accession>A0A0E9V4P0</accession>
<protein>
    <submittedName>
        <fullName evidence="1">Uncharacterized protein</fullName>
    </submittedName>
</protein>
<dbReference type="EMBL" id="GBXM01036177">
    <property type="protein sequence ID" value="JAH72400.1"/>
    <property type="molecule type" value="Transcribed_RNA"/>
</dbReference>
<reference evidence="1" key="1">
    <citation type="submission" date="2014-11" db="EMBL/GenBank/DDBJ databases">
        <authorList>
            <person name="Amaro Gonzalez C."/>
        </authorList>
    </citation>
    <scope>NUCLEOTIDE SEQUENCE</scope>
</reference>
<sequence>MNSASCFH</sequence>
<organism evidence="1">
    <name type="scientific">Anguilla anguilla</name>
    <name type="common">European freshwater eel</name>
    <name type="synonym">Muraena anguilla</name>
    <dbReference type="NCBI Taxonomy" id="7936"/>
    <lineage>
        <taxon>Eukaryota</taxon>
        <taxon>Metazoa</taxon>
        <taxon>Chordata</taxon>
        <taxon>Craniata</taxon>
        <taxon>Vertebrata</taxon>
        <taxon>Euteleostomi</taxon>
        <taxon>Actinopterygii</taxon>
        <taxon>Neopterygii</taxon>
        <taxon>Teleostei</taxon>
        <taxon>Anguilliformes</taxon>
        <taxon>Anguillidae</taxon>
        <taxon>Anguilla</taxon>
    </lineage>
</organism>
<name>A0A0E9V4P0_ANGAN</name>
<proteinExistence type="predicted"/>